<dbReference type="InterPro" id="IPR053824">
    <property type="entry name" value="DUF7010"/>
</dbReference>
<keyword evidence="1" id="KW-0812">Transmembrane</keyword>
<gene>
    <name evidence="2" type="ORF">GCM10008111_22900</name>
</gene>
<protein>
    <submittedName>
        <fullName evidence="2">Uncharacterized protein</fullName>
    </submittedName>
</protein>
<organism evidence="2 3">
    <name type="scientific">Alishewanella tabrizica</name>
    <dbReference type="NCBI Taxonomy" id="671278"/>
    <lineage>
        <taxon>Bacteria</taxon>
        <taxon>Pseudomonadati</taxon>
        <taxon>Pseudomonadota</taxon>
        <taxon>Gammaproteobacteria</taxon>
        <taxon>Alteromonadales</taxon>
        <taxon>Alteromonadaceae</taxon>
        <taxon>Alishewanella</taxon>
    </lineage>
</organism>
<evidence type="ECO:0000313" key="3">
    <source>
        <dbReference type="Proteomes" id="UP000634667"/>
    </source>
</evidence>
<reference evidence="3" key="1">
    <citation type="journal article" date="2019" name="Int. J. Syst. Evol. Microbiol.">
        <title>The Global Catalogue of Microorganisms (GCM) 10K type strain sequencing project: providing services to taxonomists for standard genome sequencing and annotation.</title>
        <authorList>
            <consortium name="The Broad Institute Genomics Platform"/>
            <consortium name="The Broad Institute Genome Sequencing Center for Infectious Disease"/>
            <person name="Wu L."/>
            <person name="Ma J."/>
        </authorList>
    </citation>
    <scope>NUCLEOTIDE SEQUENCE [LARGE SCALE GENOMIC DNA]</scope>
    <source>
        <strain evidence="3">KCTC 23723</strain>
    </source>
</reference>
<dbReference type="Proteomes" id="UP000634667">
    <property type="component" value="Unassembled WGS sequence"/>
</dbReference>
<evidence type="ECO:0000256" key="1">
    <source>
        <dbReference type="SAM" id="Phobius"/>
    </source>
</evidence>
<proteinExistence type="predicted"/>
<comment type="caution">
    <text evidence="2">The sequence shown here is derived from an EMBL/GenBank/DDBJ whole genome shotgun (WGS) entry which is preliminary data.</text>
</comment>
<keyword evidence="3" id="KW-1185">Reference proteome</keyword>
<keyword evidence="1" id="KW-1133">Transmembrane helix</keyword>
<name>A0ABQ2WP24_9ALTE</name>
<evidence type="ECO:0000313" key="2">
    <source>
        <dbReference type="EMBL" id="GGW66351.1"/>
    </source>
</evidence>
<keyword evidence="1" id="KW-0472">Membrane</keyword>
<feature type="transmembrane region" description="Helical" evidence="1">
    <location>
        <begin position="44"/>
        <end position="63"/>
    </location>
</feature>
<feature type="transmembrane region" description="Helical" evidence="1">
    <location>
        <begin position="134"/>
        <end position="151"/>
    </location>
</feature>
<accession>A0ABQ2WP24</accession>
<feature type="transmembrane region" description="Helical" evidence="1">
    <location>
        <begin position="83"/>
        <end position="103"/>
    </location>
</feature>
<feature type="transmembrane region" description="Helical" evidence="1">
    <location>
        <begin position="109"/>
        <end position="127"/>
    </location>
</feature>
<dbReference type="EMBL" id="BMYR01000009">
    <property type="protein sequence ID" value="GGW66351.1"/>
    <property type="molecule type" value="Genomic_DNA"/>
</dbReference>
<dbReference type="Pfam" id="PF22765">
    <property type="entry name" value="DUF7010"/>
    <property type="match status" value="1"/>
</dbReference>
<feature type="transmembrane region" description="Helical" evidence="1">
    <location>
        <begin position="157"/>
        <end position="176"/>
    </location>
</feature>
<feature type="transmembrane region" description="Helical" evidence="1">
    <location>
        <begin position="18"/>
        <end position="38"/>
    </location>
</feature>
<dbReference type="RefSeq" id="WP_189483362.1">
    <property type="nucleotide sequence ID" value="NZ_BMYR01000009.1"/>
</dbReference>
<sequence>MHTFTLEQQRKIFSERRFLAMPLSGLLVWLTLAFTGWLLSPYQATLAIFIGTGSIVYLGMLIARFTGETIRFSQQPKNVFDKLFLHGVAMSLLVYAIAIPYFLADYRSLPFTVGVLSGLMWLPLGWIIQHWIGIFHAVVRTLLCTACWVLFPEQSMVLIPIGIVLIYALSILVLELRWHRLSNTTSQFSSGVSK</sequence>